<dbReference type="AlphaFoldDB" id="A0A3B0X5F4"/>
<proteinExistence type="predicted"/>
<organism evidence="1">
    <name type="scientific">hydrothermal vent metagenome</name>
    <dbReference type="NCBI Taxonomy" id="652676"/>
    <lineage>
        <taxon>unclassified sequences</taxon>
        <taxon>metagenomes</taxon>
        <taxon>ecological metagenomes</taxon>
    </lineage>
</organism>
<gene>
    <name evidence="1" type="ORF">MNBD_GAMMA08-2635</name>
</gene>
<name>A0A3B0X5F4_9ZZZZ</name>
<protein>
    <submittedName>
        <fullName evidence="1">Uncharacterized protein</fullName>
    </submittedName>
</protein>
<sequence length="533" mass="60404">MAEADLYQWVNLTKKALFADNTDYKNDTVVIDNEERLGDLHFVCEFKDAKPELFKARIVSADKKNAKYNKNEKKRNRAFRMEKDDCIKAPPHLTSDKTKTKFTIPVQLPPAGGNKYKIEAKYDGKIIESKKIIETRRRLYYQIISMKQVSCPKSFDNFEKEFLKADCKHMIEMISKDESKKSLKFTKTIQRKNKAAFITHAKGKYTISKYSPYAIAIIFVNNIAYITENINKDKKNIKIPSFKTASKDLPNNLTSEVTVTLTNEVGKPVYLWNGLDDDDDAAKKGKYWLKAARIVKSDGTEINIPPDAITIDKSAKLNTGGYHKVKVILDHKVLANWADKILWEGYNVKGSVNDLEGVLELETYVVEKFLGGFSSGGSNEVLIATRSWWSAIKKTSQSLIQTVNHEVGHKIGMVATGNVKKPAVKPNQVTFLDSNTPDSHDDLYGQYHKNCGKKNNSKGHQGPHCENGVNYTKSKNTWYGTPKCVMFGSTRMKDSKSGVYKNTPQYFCKKCSKSIRKLDLNGHNIAALRNEFK</sequence>
<accession>A0A3B0X5F4</accession>
<reference evidence="1" key="1">
    <citation type="submission" date="2018-06" db="EMBL/GenBank/DDBJ databases">
        <authorList>
            <person name="Zhirakovskaya E."/>
        </authorList>
    </citation>
    <scope>NUCLEOTIDE SEQUENCE</scope>
</reference>
<evidence type="ECO:0000313" key="1">
    <source>
        <dbReference type="EMBL" id="VAW59613.1"/>
    </source>
</evidence>
<dbReference type="EMBL" id="UOFH01000092">
    <property type="protein sequence ID" value="VAW59613.1"/>
    <property type="molecule type" value="Genomic_DNA"/>
</dbReference>